<reference evidence="1 2" key="1">
    <citation type="submission" date="2013-01" db="EMBL/GenBank/DDBJ databases">
        <authorList>
            <person name="Harkins D.M."/>
            <person name="Durkin A.S."/>
            <person name="Brinkac L.M."/>
            <person name="Haft D.H."/>
            <person name="Selengut J.D."/>
            <person name="Sanka R."/>
            <person name="DePew J."/>
            <person name="Purushe J."/>
            <person name="Hospenthal D.R."/>
            <person name="Murray C.K."/>
            <person name="Pimentel G."/>
            <person name="Wasfy M."/>
            <person name="Parker T."/>
            <person name="Miller R.S."/>
            <person name="Vinetz J.M."/>
            <person name="Sutton G.G."/>
            <person name="Nierman W.C."/>
            <person name="Fouts D.E."/>
        </authorList>
    </citation>
    <scope>NUCLEOTIDE SEQUENCE [LARGE SCALE GENOMIC DNA]</scope>
    <source>
        <strain evidence="1 2">2006001854</strain>
    </source>
</reference>
<comment type="caution">
    <text evidence="1">The sequence shown here is derived from an EMBL/GenBank/DDBJ whole genome shotgun (WGS) entry which is preliminary data.</text>
</comment>
<dbReference type="AlphaFoldDB" id="M6G6T0"/>
<evidence type="ECO:0000313" key="2">
    <source>
        <dbReference type="Proteomes" id="UP000012128"/>
    </source>
</evidence>
<proteinExistence type="predicted"/>
<organism evidence="1 2">
    <name type="scientific">Leptospira interrogans str. 2006001854</name>
    <dbReference type="NCBI Taxonomy" id="1001590"/>
    <lineage>
        <taxon>Bacteria</taxon>
        <taxon>Pseudomonadati</taxon>
        <taxon>Spirochaetota</taxon>
        <taxon>Spirochaetia</taxon>
        <taxon>Leptospirales</taxon>
        <taxon>Leptospiraceae</taxon>
        <taxon>Leptospira</taxon>
    </lineage>
</organism>
<dbReference type="EMBL" id="AFLW02000192">
    <property type="protein sequence ID" value="EMM80470.1"/>
    <property type="molecule type" value="Genomic_DNA"/>
</dbReference>
<gene>
    <name evidence="1" type="ORF">LEP1GSC037_2119</name>
</gene>
<protein>
    <submittedName>
        <fullName evidence="1">Uncharacterized protein</fullName>
    </submittedName>
</protein>
<dbReference type="Proteomes" id="UP000012128">
    <property type="component" value="Unassembled WGS sequence"/>
</dbReference>
<name>M6G6T0_LEPIR</name>
<accession>M6G6T0</accession>
<evidence type="ECO:0000313" key="1">
    <source>
        <dbReference type="EMBL" id="EMM80470.1"/>
    </source>
</evidence>
<sequence length="93" mass="10333">MKSAIYTDTNSTVKVLSTSRKSVKLNSWLVILGDAGSGKSFLLDRLLESLEGKKTEESDNGEDERGELSNVKKTKLVISSFSWVNYFLPEESV</sequence>